<comment type="caution">
    <text evidence="11">The sequence shown here is derived from an EMBL/GenBank/DDBJ whole genome shotgun (WGS) entry which is preliminary data.</text>
</comment>
<feature type="domain" description="Protein kinase" evidence="10">
    <location>
        <begin position="187"/>
        <end position="452"/>
    </location>
</feature>
<dbReference type="InterPro" id="IPR008271">
    <property type="entry name" value="Ser/Thr_kinase_AS"/>
</dbReference>
<keyword evidence="1" id="KW-0723">Serine/threonine-protein kinase</keyword>
<dbReference type="PROSITE" id="PS00108">
    <property type="entry name" value="PROTEIN_KINASE_ST"/>
    <property type="match status" value="1"/>
</dbReference>
<dbReference type="Pfam" id="PF07714">
    <property type="entry name" value="PK_Tyr_Ser-Thr"/>
    <property type="match status" value="1"/>
</dbReference>
<dbReference type="Proteomes" id="UP001605036">
    <property type="component" value="Unassembled WGS sequence"/>
</dbReference>
<dbReference type="Gene3D" id="1.10.510.10">
    <property type="entry name" value="Transferase(Phosphotransferase) domain 1"/>
    <property type="match status" value="1"/>
</dbReference>
<evidence type="ECO:0000313" key="12">
    <source>
        <dbReference type="Proteomes" id="UP001605036"/>
    </source>
</evidence>
<dbReference type="SUPFAM" id="SSF56112">
    <property type="entry name" value="Protein kinase-like (PK-like)"/>
    <property type="match status" value="1"/>
</dbReference>
<feature type="binding site" evidence="8">
    <location>
        <position position="214"/>
    </location>
    <ligand>
        <name>ATP</name>
        <dbReference type="ChEBI" id="CHEBI:30616"/>
    </ligand>
</feature>
<evidence type="ECO:0000256" key="3">
    <source>
        <dbReference type="ARBA" id="ARBA00022741"/>
    </source>
</evidence>
<dbReference type="PROSITE" id="PS50011">
    <property type="entry name" value="PROTEIN_KINASE_DOM"/>
    <property type="match status" value="1"/>
</dbReference>
<evidence type="ECO:0000256" key="7">
    <source>
        <dbReference type="ARBA" id="ARBA00048679"/>
    </source>
</evidence>
<dbReference type="CDD" id="cd13999">
    <property type="entry name" value="STKc_MAP3K-like"/>
    <property type="match status" value="1"/>
</dbReference>
<keyword evidence="12" id="KW-1185">Reference proteome</keyword>
<gene>
    <name evidence="11" type="ORF">R1flu_027408</name>
</gene>
<organism evidence="11 12">
    <name type="scientific">Riccia fluitans</name>
    <dbReference type="NCBI Taxonomy" id="41844"/>
    <lineage>
        <taxon>Eukaryota</taxon>
        <taxon>Viridiplantae</taxon>
        <taxon>Streptophyta</taxon>
        <taxon>Embryophyta</taxon>
        <taxon>Marchantiophyta</taxon>
        <taxon>Marchantiopsida</taxon>
        <taxon>Marchantiidae</taxon>
        <taxon>Marchantiales</taxon>
        <taxon>Ricciaceae</taxon>
        <taxon>Riccia</taxon>
    </lineage>
</organism>
<protein>
    <recommendedName>
        <fullName evidence="10">Protein kinase domain-containing protein</fullName>
    </recommendedName>
</protein>
<evidence type="ECO:0000256" key="4">
    <source>
        <dbReference type="ARBA" id="ARBA00022777"/>
    </source>
</evidence>
<dbReference type="PANTHER" id="PTHR44329:SF84">
    <property type="entry name" value="PROTEIN KINASE LIKE PROTEIN"/>
    <property type="match status" value="1"/>
</dbReference>
<evidence type="ECO:0000256" key="5">
    <source>
        <dbReference type="ARBA" id="ARBA00022840"/>
    </source>
</evidence>
<evidence type="ECO:0000259" key="10">
    <source>
        <dbReference type="PROSITE" id="PS50011"/>
    </source>
</evidence>
<accession>A0ABD1XIU2</accession>
<feature type="region of interest" description="Disordered" evidence="9">
    <location>
        <begin position="1"/>
        <end position="39"/>
    </location>
</feature>
<comment type="catalytic activity">
    <reaction evidence="6">
        <text>L-threonyl-[protein] + ATP = O-phospho-L-threonyl-[protein] + ADP + H(+)</text>
        <dbReference type="Rhea" id="RHEA:46608"/>
        <dbReference type="Rhea" id="RHEA-COMP:11060"/>
        <dbReference type="Rhea" id="RHEA-COMP:11605"/>
        <dbReference type="ChEBI" id="CHEBI:15378"/>
        <dbReference type="ChEBI" id="CHEBI:30013"/>
        <dbReference type="ChEBI" id="CHEBI:30616"/>
        <dbReference type="ChEBI" id="CHEBI:61977"/>
        <dbReference type="ChEBI" id="CHEBI:456216"/>
        <dbReference type="EC" id="2.7.11.1"/>
    </reaction>
</comment>
<dbReference type="InterPro" id="IPR017441">
    <property type="entry name" value="Protein_kinase_ATP_BS"/>
</dbReference>
<dbReference type="Gene3D" id="3.30.200.20">
    <property type="entry name" value="Phosphorylase Kinase, domain 1"/>
    <property type="match status" value="1"/>
</dbReference>
<keyword evidence="3 8" id="KW-0547">Nucleotide-binding</keyword>
<evidence type="ECO:0000256" key="2">
    <source>
        <dbReference type="ARBA" id="ARBA00022679"/>
    </source>
</evidence>
<keyword evidence="5 8" id="KW-0067">ATP-binding</keyword>
<dbReference type="InterPro" id="IPR051681">
    <property type="entry name" value="Ser/Thr_Kinases-Pseudokinases"/>
</dbReference>
<feature type="region of interest" description="Disordered" evidence="9">
    <location>
        <begin position="481"/>
        <end position="504"/>
    </location>
</feature>
<dbReference type="GO" id="GO:0005524">
    <property type="term" value="F:ATP binding"/>
    <property type="evidence" value="ECO:0007669"/>
    <property type="project" value="UniProtKB-UniRule"/>
</dbReference>
<evidence type="ECO:0000313" key="11">
    <source>
        <dbReference type="EMBL" id="KAL2608835.1"/>
    </source>
</evidence>
<dbReference type="EMBL" id="JBHFFA010000008">
    <property type="protein sequence ID" value="KAL2608835.1"/>
    <property type="molecule type" value="Genomic_DNA"/>
</dbReference>
<dbReference type="FunFam" id="3.30.200.20:FF:000034">
    <property type="entry name" value="Kinase suppressor of Ras 1"/>
    <property type="match status" value="1"/>
</dbReference>
<proteinExistence type="predicted"/>
<evidence type="ECO:0000256" key="6">
    <source>
        <dbReference type="ARBA" id="ARBA00047899"/>
    </source>
</evidence>
<sequence>MLDRRSCSPCCGGRRSLPKNPPSSAASSKKATEQDSVKRADWKEAGESLPLLRYRAWIEPVLVAALLLLVKGSADWKSHHQLIGKLQKETGAESFLKVTDTEPLDKDLNRRRYTFMIEAAGVPQYAYFQGRVMGSDDKVRRKETARGARVLPESPRNGYGDVGSPGSNNGVGEFSLEERWLINPALLFVGAKIGEGAHGKVYQGKYLDQNVAVKILQVPETIEEQAKVEARFAREVAMLCRVEHKNLVKFVGACKEPVMVIVTELLGGKSLRKYLANLRPKRLDLRCAVSFALDIAQAMECLHCNGIIHRDLKPDNLLLTDDKKVVKLVDFGLAREETLTEMMTAETGTYRWMAPELYSTVTLRNGEKKHYNHKVDVYSFGIVLWELLVNRLPFEGMSNLQAAYAAAFKKVRPQIADNLPEDLVFIVQSCWAEDPNIRPNFGQVVRMLNTFLATLPSPRMPDSLLTPTLTPAVPMRVPVEAPPNFVRSNQNQQQGNDDRDSGIVEGGHSPFCVHHFKNFFVRTNQWSVGDFTLQ</sequence>
<dbReference type="PANTHER" id="PTHR44329">
    <property type="entry name" value="SERINE/THREONINE-PROTEIN KINASE TNNI3K-RELATED"/>
    <property type="match status" value="1"/>
</dbReference>
<evidence type="ECO:0000256" key="1">
    <source>
        <dbReference type="ARBA" id="ARBA00022527"/>
    </source>
</evidence>
<feature type="compositionally biased region" description="Basic and acidic residues" evidence="9">
    <location>
        <begin position="30"/>
        <end position="39"/>
    </location>
</feature>
<name>A0ABD1XIU2_9MARC</name>
<keyword evidence="4" id="KW-0418">Kinase</keyword>
<dbReference type="SMART" id="SM00220">
    <property type="entry name" value="S_TKc"/>
    <property type="match status" value="1"/>
</dbReference>
<evidence type="ECO:0000256" key="8">
    <source>
        <dbReference type="PROSITE-ProRule" id="PRU10141"/>
    </source>
</evidence>
<dbReference type="PRINTS" id="PR00109">
    <property type="entry name" value="TYRKINASE"/>
</dbReference>
<dbReference type="InterPro" id="IPR000719">
    <property type="entry name" value="Prot_kinase_dom"/>
</dbReference>
<dbReference type="InterPro" id="IPR011009">
    <property type="entry name" value="Kinase-like_dom_sf"/>
</dbReference>
<dbReference type="PROSITE" id="PS00107">
    <property type="entry name" value="PROTEIN_KINASE_ATP"/>
    <property type="match status" value="1"/>
</dbReference>
<dbReference type="GO" id="GO:0004674">
    <property type="term" value="F:protein serine/threonine kinase activity"/>
    <property type="evidence" value="ECO:0007669"/>
    <property type="project" value="UniProtKB-KW"/>
</dbReference>
<dbReference type="AlphaFoldDB" id="A0ABD1XIU2"/>
<dbReference type="InterPro" id="IPR001245">
    <property type="entry name" value="Ser-Thr/Tyr_kinase_cat_dom"/>
</dbReference>
<comment type="catalytic activity">
    <reaction evidence="7">
        <text>L-seryl-[protein] + ATP = O-phospho-L-seryl-[protein] + ADP + H(+)</text>
        <dbReference type="Rhea" id="RHEA:17989"/>
        <dbReference type="Rhea" id="RHEA-COMP:9863"/>
        <dbReference type="Rhea" id="RHEA-COMP:11604"/>
        <dbReference type="ChEBI" id="CHEBI:15378"/>
        <dbReference type="ChEBI" id="CHEBI:29999"/>
        <dbReference type="ChEBI" id="CHEBI:30616"/>
        <dbReference type="ChEBI" id="CHEBI:83421"/>
        <dbReference type="ChEBI" id="CHEBI:456216"/>
        <dbReference type="EC" id="2.7.11.1"/>
    </reaction>
</comment>
<evidence type="ECO:0000256" key="9">
    <source>
        <dbReference type="SAM" id="MobiDB-lite"/>
    </source>
</evidence>
<keyword evidence="2" id="KW-0808">Transferase</keyword>
<reference evidence="11 12" key="1">
    <citation type="submission" date="2024-09" db="EMBL/GenBank/DDBJ databases">
        <title>Chromosome-scale assembly of Riccia fluitans.</title>
        <authorList>
            <person name="Paukszto L."/>
            <person name="Sawicki J."/>
            <person name="Karawczyk K."/>
            <person name="Piernik-Szablinska J."/>
            <person name="Szczecinska M."/>
            <person name="Mazdziarz M."/>
        </authorList>
    </citation>
    <scope>NUCLEOTIDE SEQUENCE [LARGE SCALE GENOMIC DNA]</scope>
    <source>
        <strain evidence="11">Rf_01</strain>
        <tissue evidence="11">Aerial parts of the thallus</tissue>
    </source>
</reference>